<keyword evidence="1" id="KW-1133">Transmembrane helix</keyword>
<reference evidence="2 3" key="1">
    <citation type="submission" date="2019-09" db="EMBL/GenBank/DDBJ databases">
        <title>The hologenome of the rock-dwelling lichen Lasallia pustulata.</title>
        <authorList>
            <person name="Greshake Tzovaras B."/>
            <person name="Segers F."/>
            <person name="Bicker A."/>
            <person name="Dal Grande F."/>
            <person name="Otte J."/>
            <person name="Hankeln T."/>
            <person name="Schmitt I."/>
            <person name="Ebersberger I."/>
        </authorList>
    </citation>
    <scope>NUCLEOTIDE SEQUENCE [LARGE SCALE GENOMIC DNA]</scope>
    <source>
        <strain evidence="2">A1-1</strain>
    </source>
</reference>
<keyword evidence="1" id="KW-0812">Transmembrane</keyword>
<comment type="caution">
    <text evidence="2">The sequence shown here is derived from an EMBL/GenBank/DDBJ whole genome shotgun (WGS) entry which is preliminary data.</text>
</comment>
<organism evidence="2 3">
    <name type="scientific">Lasallia pustulata</name>
    <dbReference type="NCBI Taxonomy" id="136370"/>
    <lineage>
        <taxon>Eukaryota</taxon>
        <taxon>Fungi</taxon>
        <taxon>Dikarya</taxon>
        <taxon>Ascomycota</taxon>
        <taxon>Pezizomycotina</taxon>
        <taxon>Lecanoromycetes</taxon>
        <taxon>OSLEUM clade</taxon>
        <taxon>Umbilicariomycetidae</taxon>
        <taxon>Umbilicariales</taxon>
        <taxon>Umbilicariaceae</taxon>
        <taxon>Lasallia</taxon>
    </lineage>
</organism>
<dbReference type="AlphaFoldDB" id="A0A5M8PT00"/>
<name>A0A5M8PT00_9LECA</name>
<accession>A0A5M8PT00</accession>
<dbReference type="OrthoDB" id="5399485at2759"/>
<protein>
    <submittedName>
        <fullName evidence="2">Uncharacterized protein</fullName>
    </submittedName>
</protein>
<gene>
    <name evidence="2" type="ORF">FRX48_03700</name>
</gene>
<evidence type="ECO:0000313" key="3">
    <source>
        <dbReference type="Proteomes" id="UP000324767"/>
    </source>
</evidence>
<proteinExistence type="predicted"/>
<dbReference type="EMBL" id="VXIT01000005">
    <property type="protein sequence ID" value="KAA6412708.1"/>
    <property type="molecule type" value="Genomic_DNA"/>
</dbReference>
<sequence>MLFSQFVNNGLVYPDYGDLESSLLIAVEATGTEINTIFTWSPKPGADHWDNASTSRHYIVHCIFNNSINNRSLTTIQEAIDPLGTLEEWTPASNISMPLSWQEGALTAPDDPNYSCVLYKTYIPIVTVVALALEVAILLVLLVLDAILFLSVRFKYDYKKVEEMSSSVTELQLAFIRQLENDTENEIQPRHLTRYAYGFDKAKDLLRFQHVRGAPEPSSGLSSPSSLAKPLQRAYEPLSSEVELVYITVPK</sequence>
<evidence type="ECO:0000256" key="1">
    <source>
        <dbReference type="SAM" id="Phobius"/>
    </source>
</evidence>
<dbReference type="Proteomes" id="UP000324767">
    <property type="component" value="Unassembled WGS sequence"/>
</dbReference>
<keyword evidence="1" id="KW-0472">Membrane</keyword>
<evidence type="ECO:0000313" key="2">
    <source>
        <dbReference type="EMBL" id="KAA6412708.1"/>
    </source>
</evidence>
<feature type="transmembrane region" description="Helical" evidence="1">
    <location>
        <begin position="122"/>
        <end position="150"/>
    </location>
</feature>